<dbReference type="AlphaFoldDB" id="A0A844ZZK2"/>
<proteinExistence type="predicted"/>
<protein>
    <submittedName>
        <fullName evidence="1">DUF3768 domain-containing protein</fullName>
    </submittedName>
</protein>
<accession>A0A844ZZK2</accession>
<reference evidence="1 2" key="1">
    <citation type="submission" date="2019-12" db="EMBL/GenBank/DDBJ databases">
        <title>Genomic-based taxomic classification of the family Erythrobacteraceae.</title>
        <authorList>
            <person name="Xu L."/>
        </authorList>
    </citation>
    <scope>NUCLEOTIDE SEQUENCE [LARGE SCALE GENOMIC DNA]</scope>
    <source>
        <strain evidence="1 2">RC4-10-4</strain>
    </source>
</reference>
<dbReference type="Pfam" id="PF12599">
    <property type="entry name" value="DUF3768"/>
    <property type="match status" value="1"/>
</dbReference>
<comment type="caution">
    <text evidence="1">The sequence shown here is derived from an EMBL/GenBank/DDBJ whole genome shotgun (WGS) entry which is preliminary data.</text>
</comment>
<organism evidence="1 2">
    <name type="scientific">Aurantiacibacter arachoides</name>
    <dbReference type="NCBI Taxonomy" id="1850444"/>
    <lineage>
        <taxon>Bacteria</taxon>
        <taxon>Pseudomonadati</taxon>
        <taxon>Pseudomonadota</taxon>
        <taxon>Alphaproteobacteria</taxon>
        <taxon>Sphingomonadales</taxon>
        <taxon>Erythrobacteraceae</taxon>
        <taxon>Aurantiacibacter</taxon>
    </lineage>
</organism>
<sequence length="105" mass="11998">MLVIRALNDKLRIDCSGGYFVVTQGIHALGQDELAKIEKAIIAFDDFRFQNDPFGEHDFGKVRVSGRDIFWKIDYYDQTQTHHSPDPANSNVTTRVMTVMLASEY</sequence>
<gene>
    <name evidence="1" type="ORF">GRI62_00870</name>
</gene>
<dbReference type="OrthoDB" id="1495368at2"/>
<dbReference type="InterPro" id="IPR022243">
    <property type="entry name" value="DUF3768"/>
</dbReference>
<name>A0A844ZZK2_9SPHN</name>
<dbReference type="Proteomes" id="UP000460626">
    <property type="component" value="Unassembled WGS sequence"/>
</dbReference>
<dbReference type="EMBL" id="WTYH01000001">
    <property type="protein sequence ID" value="MXO92157.1"/>
    <property type="molecule type" value="Genomic_DNA"/>
</dbReference>
<evidence type="ECO:0000313" key="1">
    <source>
        <dbReference type="EMBL" id="MXO92157.1"/>
    </source>
</evidence>
<evidence type="ECO:0000313" key="2">
    <source>
        <dbReference type="Proteomes" id="UP000460626"/>
    </source>
</evidence>
<keyword evidence="2" id="KW-1185">Reference proteome</keyword>